<feature type="compositionally biased region" description="Basic and acidic residues" evidence="1">
    <location>
        <begin position="36"/>
        <end position="54"/>
    </location>
</feature>
<comment type="caution">
    <text evidence="2">The sequence shown here is derived from an EMBL/GenBank/DDBJ whole genome shotgun (WGS) entry which is preliminary data.</text>
</comment>
<gene>
    <name evidence="2" type="ORF">PM001_LOCUS21759</name>
</gene>
<evidence type="ECO:0000313" key="2">
    <source>
        <dbReference type="EMBL" id="CAK7936609.1"/>
    </source>
</evidence>
<feature type="region of interest" description="Disordered" evidence="1">
    <location>
        <begin position="1"/>
        <end position="54"/>
    </location>
</feature>
<sequence length="54" mass="5840">MSAVSRAPQHVQRQDVMTTVGQGKVRGVGPTMSLNRDSKSDRQKTDRVSTGEAP</sequence>
<name>A0AAV1UPQ6_9STRA</name>
<accession>A0AAV1UPQ6</accession>
<evidence type="ECO:0000313" key="3">
    <source>
        <dbReference type="Proteomes" id="UP001162060"/>
    </source>
</evidence>
<dbReference type="Proteomes" id="UP001162060">
    <property type="component" value="Unassembled WGS sequence"/>
</dbReference>
<organism evidence="2 3">
    <name type="scientific">Peronospora matthiolae</name>
    <dbReference type="NCBI Taxonomy" id="2874970"/>
    <lineage>
        <taxon>Eukaryota</taxon>
        <taxon>Sar</taxon>
        <taxon>Stramenopiles</taxon>
        <taxon>Oomycota</taxon>
        <taxon>Peronosporomycetes</taxon>
        <taxon>Peronosporales</taxon>
        <taxon>Peronosporaceae</taxon>
        <taxon>Peronospora</taxon>
    </lineage>
</organism>
<dbReference type="EMBL" id="CAKLBY020000224">
    <property type="protein sequence ID" value="CAK7936609.1"/>
    <property type="molecule type" value="Genomic_DNA"/>
</dbReference>
<proteinExistence type="predicted"/>
<dbReference type="AlphaFoldDB" id="A0AAV1UPQ6"/>
<reference evidence="2" key="1">
    <citation type="submission" date="2024-01" db="EMBL/GenBank/DDBJ databases">
        <authorList>
            <person name="Webb A."/>
        </authorList>
    </citation>
    <scope>NUCLEOTIDE SEQUENCE</scope>
    <source>
        <strain evidence="2">Pm1</strain>
    </source>
</reference>
<protein>
    <submittedName>
        <fullName evidence="2">Uncharacterized protein</fullName>
    </submittedName>
</protein>
<evidence type="ECO:0000256" key="1">
    <source>
        <dbReference type="SAM" id="MobiDB-lite"/>
    </source>
</evidence>